<reference evidence="1 2" key="1">
    <citation type="journal article" date="2015" name="Nat. Commun.">
        <title>Lucilia cuprina genome unlocks parasitic fly biology to underpin future interventions.</title>
        <authorList>
            <person name="Anstead C.A."/>
            <person name="Korhonen P.K."/>
            <person name="Young N.D."/>
            <person name="Hall R.S."/>
            <person name="Jex A.R."/>
            <person name="Murali S.C."/>
            <person name="Hughes D.S."/>
            <person name="Lee S.F."/>
            <person name="Perry T."/>
            <person name="Stroehlein A.J."/>
            <person name="Ansell B.R."/>
            <person name="Breugelmans B."/>
            <person name="Hofmann A."/>
            <person name="Qu J."/>
            <person name="Dugan S."/>
            <person name="Lee S.L."/>
            <person name="Chao H."/>
            <person name="Dinh H."/>
            <person name="Han Y."/>
            <person name="Doddapaneni H.V."/>
            <person name="Worley K.C."/>
            <person name="Muzny D.M."/>
            <person name="Ioannidis P."/>
            <person name="Waterhouse R.M."/>
            <person name="Zdobnov E.M."/>
            <person name="James P.J."/>
            <person name="Bagnall N.H."/>
            <person name="Kotze A.C."/>
            <person name="Gibbs R.A."/>
            <person name="Richards S."/>
            <person name="Batterham P."/>
            <person name="Gasser R.B."/>
        </authorList>
    </citation>
    <scope>NUCLEOTIDE SEQUENCE [LARGE SCALE GENOMIC DNA]</scope>
    <source>
        <strain evidence="1 2">LS</strain>
        <tissue evidence="1">Full body</tissue>
    </source>
</reference>
<organism evidence="1 2">
    <name type="scientific">Lucilia cuprina</name>
    <name type="common">Green bottle fly</name>
    <name type="synonym">Australian sheep blowfly</name>
    <dbReference type="NCBI Taxonomy" id="7375"/>
    <lineage>
        <taxon>Eukaryota</taxon>
        <taxon>Metazoa</taxon>
        <taxon>Ecdysozoa</taxon>
        <taxon>Arthropoda</taxon>
        <taxon>Hexapoda</taxon>
        <taxon>Insecta</taxon>
        <taxon>Pterygota</taxon>
        <taxon>Neoptera</taxon>
        <taxon>Endopterygota</taxon>
        <taxon>Diptera</taxon>
        <taxon>Brachycera</taxon>
        <taxon>Muscomorpha</taxon>
        <taxon>Oestroidea</taxon>
        <taxon>Calliphoridae</taxon>
        <taxon>Luciliinae</taxon>
        <taxon>Lucilia</taxon>
    </lineage>
</organism>
<dbReference type="EMBL" id="JRES01000430">
    <property type="protein sequence ID" value="KNC31361.1"/>
    <property type="molecule type" value="Genomic_DNA"/>
</dbReference>
<protein>
    <submittedName>
        <fullName evidence="1">Uncharacterized protein</fullName>
    </submittedName>
</protein>
<accession>A0A0L0CGJ6</accession>
<dbReference type="Proteomes" id="UP000037069">
    <property type="component" value="Unassembled WGS sequence"/>
</dbReference>
<proteinExistence type="predicted"/>
<keyword evidence="2" id="KW-1185">Reference proteome</keyword>
<name>A0A0L0CGJ6_LUCCU</name>
<evidence type="ECO:0000313" key="2">
    <source>
        <dbReference type="Proteomes" id="UP000037069"/>
    </source>
</evidence>
<dbReference type="AlphaFoldDB" id="A0A0L0CGJ6"/>
<evidence type="ECO:0000313" key="1">
    <source>
        <dbReference type="EMBL" id="KNC31361.1"/>
    </source>
</evidence>
<comment type="caution">
    <text evidence="1">The sequence shown here is derived from an EMBL/GenBank/DDBJ whole genome shotgun (WGS) entry which is preliminary data.</text>
</comment>
<gene>
    <name evidence="1" type="ORF">FF38_02857</name>
</gene>
<sequence>MGSFKTIPALLVIGNCNILNTSSITKANRSPKLFKTSPTASVMGNFRTDKAPLFKRSVNSSLGIFKTAPTTLVTTPTTSPNKPWPAEKKKRILSGGRCMSLDCVMGKITTYISGFSGNISLRPQHSPSSISSVSFLRAILLTNLCIQNFIHIRSATDQRKTDTQQ</sequence>